<evidence type="ECO:0000313" key="3">
    <source>
        <dbReference type="Proteomes" id="UP000298513"/>
    </source>
</evidence>
<feature type="chain" id="PRO_5039180778" description="SH3 domain-containing protein" evidence="1">
    <location>
        <begin position="34"/>
        <end position="137"/>
    </location>
</feature>
<evidence type="ECO:0000256" key="1">
    <source>
        <dbReference type="SAM" id="SignalP"/>
    </source>
</evidence>
<feature type="signal peptide" evidence="1">
    <location>
        <begin position="1"/>
        <end position="33"/>
    </location>
</feature>
<proteinExistence type="predicted"/>
<sequence length="137" mass="14712">MKEEILQLFKGLGVALGTTAATFAMLPSASAAAQANTLPAPQAPAGVNCNWDPTGSGGGVGMRTTKEIRLRYGPAAGCDFIGWSDMDVDTRLWAVCKYRNPDSGNTWYYVDPADSSWRNGWIYSGNVKVDQGTIRNC</sequence>
<dbReference type="Proteomes" id="UP000298513">
    <property type="component" value="Unassembled WGS sequence"/>
</dbReference>
<dbReference type="AlphaFoldDB" id="A0A4Z1CYS3"/>
<comment type="caution">
    <text evidence="2">The sequence shown here is derived from an EMBL/GenBank/DDBJ whole genome shotgun (WGS) entry which is preliminary data.</text>
</comment>
<keyword evidence="3" id="KW-1185">Reference proteome</keyword>
<evidence type="ECO:0000313" key="2">
    <source>
        <dbReference type="EMBL" id="TGN74225.1"/>
    </source>
</evidence>
<accession>A0A4Z1CYS3</accession>
<name>A0A4Z1CYS3_STRGP</name>
<gene>
    <name evidence="2" type="ORF">E5082_30575</name>
</gene>
<protein>
    <recommendedName>
        <fullName evidence="4">SH3 domain-containing protein</fullName>
    </recommendedName>
</protein>
<dbReference type="RefSeq" id="WP_135794483.1">
    <property type="nucleotide sequence ID" value="NZ_JBEPFF010000033.1"/>
</dbReference>
<keyword evidence="1" id="KW-0732">Signal</keyword>
<evidence type="ECO:0008006" key="4">
    <source>
        <dbReference type="Google" id="ProtNLM"/>
    </source>
</evidence>
<dbReference type="EMBL" id="SRRU01000016">
    <property type="protein sequence ID" value="TGN74225.1"/>
    <property type="molecule type" value="Genomic_DNA"/>
</dbReference>
<organism evidence="2 3">
    <name type="scientific">Streptomyces griseoluteus</name>
    <dbReference type="NCBI Taxonomy" id="29306"/>
    <lineage>
        <taxon>Bacteria</taxon>
        <taxon>Bacillati</taxon>
        <taxon>Actinomycetota</taxon>
        <taxon>Actinomycetes</taxon>
        <taxon>Kitasatosporales</taxon>
        <taxon>Streptomycetaceae</taxon>
        <taxon>Streptomyces</taxon>
    </lineage>
</organism>
<reference evidence="2 3" key="1">
    <citation type="submission" date="2019-04" db="EMBL/GenBank/DDBJ databases">
        <title>Streptomyces sp. nov. Bv016 isolated from bark of Buahinia variegata.</title>
        <authorList>
            <person name="Kanchanasin P."/>
            <person name="Tanasupawat S."/>
            <person name="Yuki M."/>
            <person name="Kudo T."/>
        </authorList>
    </citation>
    <scope>NUCLEOTIDE SEQUENCE [LARGE SCALE GENOMIC DNA]</scope>
    <source>
        <strain evidence="2 3">JCM 4765</strain>
    </source>
</reference>